<evidence type="ECO:0000256" key="3">
    <source>
        <dbReference type="ARBA" id="ARBA00022481"/>
    </source>
</evidence>
<feature type="coiled-coil region" evidence="11">
    <location>
        <begin position="634"/>
        <end position="668"/>
    </location>
</feature>
<dbReference type="Proteomes" id="UP000219356">
    <property type="component" value="Unassembled WGS sequence"/>
</dbReference>
<dbReference type="PANTHER" id="PTHR32089">
    <property type="entry name" value="METHYL-ACCEPTING CHEMOTAXIS PROTEIN MCPB"/>
    <property type="match status" value="1"/>
</dbReference>
<dbReference type="SUPFAM" id="SSF103190">
    <property type="entry name" value="Sensory domain-like"/>
    <property type="match status" value="1"/>
</dbReference>
<dbReference type="PROSITE" id="PS50111">
    <property type="entry name" value="CHEMOTAXIS_TRANSDUC_2"/>
    <property type="match status" value="1"/>
</dbReference>
<dbReference type="SUPFAM" id="SSF58104">
    <property type="entry name" value="Methyl-accepting chemotaxis protein (MCP) signaling domain"/>
    <property type="match status" value="1"/>
</dbReference>
<feature type="domain" description="Methyl-accepting transducer" evidence="13">
    <location>
        <begin position="381"/>
        <end position="638"/>
    </location>
</feature>
<name>A0A285NA85_9BACI</name>
<dbReference type="SMART" id="SM00304">
    <property type="entry name" value="HAMP"/>
    <property type="match status" value="1"/>
</dbReference>
<accession>A0A285NA85</accession>
<dbReference type="Pfam" id="PF00015">
    <property type="entry name" value="MCPsignal"/>
    <property type="match status" value="1"/>
</dbReference>
<dbReference type="GO" id="GO:0006935">
    <property type="term" value="P:chemotaxis"/>
    <property type="evidence" value="ECO:0007669"/>
    <property type="project" value="UniProtKB-KW"/>
</dbReference>
<dbReference type="InterPro" id="IPR004089">
    <property type="entry name" value="MCPsignal_dom"/>
</dbReference>
<evidence type="ECO:0000313" key="15">
    <source>
        <dbReference type="EMBL" id="SNZ04866.1"/>
    </source>
</evidence>
<keyword evidence="11" id="KW-0175">Coiled coil</keyword>
<evidence type="ECO:0000259" key="14">
    <source>
        <dbReference type="PROSITE" id="PS50885"/>
    </source>
</evidence>
<keyword evidence="2" id="KW-1003">Cell membrane</keyword>
<dbReference type="GO" id="GO:0007165">
    <property type="term" value="P:signal transduction"/>
    <property type="evidence" value="ECO:0007669"/>
    <property type="project" value="UniProtKB-KW"/>
</dbReference>
<dbReference type="AlphaFoldDB" id="A0A285NA85"/>
<sequence length="668" mass="73447">MEESKKRGNFFTRKILRKIIYPIVAMFILSGLVTAYFGYQFSRSTMLETQTEQMKDQTVVQLNSIYDLFLENIESNLDSISKMQSLRNNNMDRLAATFESYAKDNDNIETIFYQPIDGEIVSYPEATLPEDFDPTTRPWYKLGLELQEKPGYTDPYVSKTTGEQVVDAVQPIFDNNNKLKGMLIVEFRLSSLKGLTEQVQVAETGYAVAFDSSGHFLSHPNEEYLGTDATENDFWTKMMAAGRSGIVHYEFEGENRALAFTTNDRTGWTIAAIVPTKEFSDLAEGIIPPLVITVLIVLAIALLVTFFVVNSVVRPIKVLRDKMKFVEDGDLTVRMNTKLNDEIGDLSNSFNTMIGNIHGMMQHNTEISANVQSASQALSANAEENSAMSSEVAATMEEISAGTQSLAEIIERNAVATEALSQNIKLVDAHNQQVYEEALVMTESAKVGGSQMQDLIEQSKDAIEATGKIEEAVKSLQQKSSNIGGIVNTITDIAGQTNLLALNAAIEAARAGESGKGFAVVADEVRKLAEQTETALRDIASIVQEIQSETAETAAFASKTGDVVRGQETAVNSTKEIFVQIQEAIAHNMELTAQTKEEMKSMMEREATLATNTGEIAAISQETAAGTEEITASVADQSQSMEQLKELAEKLEADSNTLQEQLQQFKLS</sequence>
<evidence type="ECO:0000313" key="16">
    <source>
        <dbReference type="Proteomes" id="UP000219356"/>
    </source>
</evidence>
<keyword evidence="16" id="KW-1185">Reference proteome</keyword>
<keyword evidence="3" id="KW-0488">Methylation</keyword>
<feature type="transmembrane region" description="Helical" evidence="12">
    <location>
        <begin position="20"/>
        <end position="39"/>
    </location>
</feature>
<evidence type="ECO:0000256" key="5">
    <source>
        <dbReference type="ARBA" id="ARBA00022692"/>
    </source>
</evidence>
<dbReference type="Gene3D" id="6.10.340.10">
    <property type="match status" value="1"/>
</dbReference>
<evidence type="ECO:0000259" key="13">
    <source>
        <dbReference type="PROSITE" id="PS50111"/>
    </source>
</evidence>
<dbReference type="PANTHER" id="PTHR32089:SF114">
    <property type="entry name" value="METHYL-ACCEPTING CHEMOTAXIS PROTEIN MCPB"/>
    <property type="match status" value="1"/>
</dbReference>
<keyword evidence="4" id="KW-0145">Chemotaxis</keyword>
<dbReference type="Pfam" id="PF02743">
    <property type="entry name" value="dCache_1"/>
    <property type="match status" value="1"/>
</dbReference>
<keyword evidence="8 10" id="KW-0807">Transducer</keyword>
<evidence type="ECO:0000256" key="8">
    <source>
        <dbReference type="ARBA" id="ARBA00023224"/>
    </source>
</evidence>
<dbReference type="InterPro" id="IPR029151">
    <property type="entry name" value="Sensor-like_sf"/>
</dbReference>
<comment type="subcellular location">
    <subcellularLocation>
        <location evidence="1">Cell membrane</location>
        <topology evidence="1">Multi-pass membrane protein</topology>
    </subcellularLocation>
</comment>
<organism evidence="15 16">
    <name type="scientific">Terribacillus aidingensis</name>
    <dbReference type="NCBI Taxonomy" id="586416"/>
    <lineage>
        <taxon>Bacteria</taxon>
        <taxon>Bacillati</taxon>
        <taxon>Bacillota</taxon>
        <taxon>Bacilli</taxon>
        <taxon>Bacillales</taxon>
        <taxon>Bacillaceae</taxon>
        <taxon>Terribacillus</taxon>
    </lineage>
</organism>
<dbReference type="GO" id="GO:0005886">
    <property type="term" value="C:plasma membrane"/>
    <property type="evidence" value="ECO:0007669"/>
    <property type="project" value="UniProtKB-SubCell"/>
</dbReference>
<dbReference type="Pfam" id="PF00672">
    <property type="entry name" value="HAMP"/>
    <property type="match status" value="1"/>
</dbReference>
<feature type="transmembrane region" description="Helical" evidence="12">
    <location>
        <begin position="290"/>
        <end position="313"/>
    </location>
</feature>
<dbReference type="CDD" id="cd12912">
    <property type="entry name" value="PDC2_MCP_like"/>
    <property type="match status" value="1"/>
</dbReference>
<protein>
    <submittedName>
        <fullName evidence="15">Methyl-accepting chemotaxis sensory transducer with Cache sensor</fullName>
    </submittedName>
</protein>
<dbReference type="InterPro" id="IPR033479">
    <property type="entry name" value="dCache_1"/>
</dbReference>
<dbReference type="CDD" id="cd06225">
    <property type="entry name" value="HAMP"/>
    <property type="match status" value="1"/>
</dbReference>
<evidence type="ECO:0000256" key="2">
    <source>
        <dbReference type="ARBA" id="ARBA00022475"/>
    </source>
</evidence>
<evidence type="ECO:0000256" key="10">
    <source>
        <dbReference type="PROSITE-ProRule" id="PRU00284"/>
    </source>
</evidence>
<evidence type="ECO:0000256" key="7">
    <source>
        <dbReference type="ARBA" id="ARBA00023136"/>
    </source>
</evidence>
<gene>
    <name evidence="15" type="ORF">SAMN05421503_0791</name>
</gene>
<dbReference type="Gene3D" id="3.30.450.20">
    <property type="entry name" value="PAS domain"/>
    <property type="match status" value="2"/>
</dbReference>
<dbReference type="EMBL" id="OBEK01000001">
    <property type="protein sequence ID" value="SNZ04866.1"/>
    <property type="molecule type" value="Genomic_DNA"/>
</dbReference>
<reference evidence="16" key="1">
    <citation type="submission" date="2017-09" db="EMBL/GenBank/DDBJ databases">
        <authorList>
            <person name="Varghese N."/>
            <person name="Submissions S."/>
        </authorList>
    </citation>
    <scope>NUCLEOTIDE SEQUENCE [LARGE SCALE GENOMIC DNA]</scope>
    <source>
        <strain evidence="16">CGMCC 1.8913</strain>
    </source>
</reference>
<dbReference type="SMART" id="SM00283">
    <property type="entry name" value="MA"/>
    <property type="match status" value="1"/>
</dbReference>
<dbReference type="RefSeq" id="WP_097039409.1">
    <property type="nucleotide sequence ID" value="NZ_OBEK01000001.1"/>
</dbReference>
<evidence type="ECO:0000256" key="12">
    <source>
        <dbReference type="SAM" id="Phobius"/>
    </source>
</evidence>
<evidence type="ECO:0000256" key="6">
    <source>
        <dbReference type="ARBA" id="ARBA00022989"/>
    </source>
</evidence>
<keyword evidence="7 12" id="KW-0472">Membrane</keyword>
<dbReference type="Gene3D" id="1.10.287.950">
    <property type="entry name" value="Methyl-accepting chemotaxis protein"/>
    <property type="match status" value="1"/>
</dbReference>
<dbReference type="CDD" id="cd18773">
    <property type="entry name" value="PDC1_HK_sensor"/>
    <property type="match status" value="1"/>
</dbReference>
<feature type="domain" description="HAMP" evidence="14">
    <location>
        <begin position="310"/>
        <end position="362"/>
    </location>
</feature>
<proteinExistence type="inferred from homology"/>
<dbReference type="InterPro" id="IPR003660">
    <property type="entry name" value="HAMP_dom"/>
</dbReference>
<dbReference type="OrthoDB" id="9760371at2"/>
<comment type="similarity">
    <text evidence="9">Belongs to the methyl-accepting chemotaxis (MCP) protein family.</text>
</comment>
<keyword evidence="6 12" id="KW-1133">Transmembrane helix</keyword>
<evidence type="ECO:0000256" key="1">
    <source>
        <dbReference type="ARBA" id="ARBA00004651"/>
    </source>
</evidence>
<evidence type="ECO:0000256" key="4">
    <source>
        <dbReference type="ARBA" id="ARBA00022500"/>
    </source>
</evidence>
<evidence type="ECO:0000256" key="9">
    <source>
        <dbReference type="ARBA" id="ARBA00029447"/>
    </source>
</evidence>
<keyword evidence="5 12" id="KW-0812">Transmembrane</keyword>
<dbReference type="PROSITE" id="PS50885">
    <property type="entry name" value="HAMP"/>
    <property type="match status" value="1"/>
</dbReference>
<dbReference type="STRING" id="586416.GZ22_15935"/>
<evidence type="ECO:0000256" key="11">
    <source>
        <dbReference type="SAM" id="Coils"/>
    </source>
</evidence>